<name>A0A146F9T6_ASPKA</name>
<protein>
    <submittedName>
        <fullName evidence="9">Integral membrane protein</fullName>
    </submittedName>
</protein>
<keyword evidence="2 7" id="KW-0812">Transmembrane</keyword>
<dbReference type="Proteomes" id="UP000075230">
    <property type="component" value="Unassembled WGS sequence"/>
</dbReference>
<feature type="compositionally biased region" description="Polar residues" evidence="6">
    <location>
        <begin position="350"/>
        <end position="369"/>
    </location>
</feature>
<dbReference type="EMBL" id="BCWF01000015">
    <property type="protein sequence ID" value="GAT22353.1"/>
    <property type="molecule type" value="Genomic_DNA"/>
</dbReference>
<evidence type="ECO:0000313" key="10">
    <source>
        <dbReference type="Proteomes" id="UP000075230"/>
    </source>
</evidence>
<keyword evidence="3 7" id="KW-1133">Transmembrane helix</keyword>
<feature type="region of interest" description="Disordered" evidence="6">
    <location>
        <begin position="342"/>
        <end position="379"/>
    </location>
</feature>
<comment type="similarity">
    <text evidence="5">Belongs to the SAT4 family.</text>
</comment>
<dbReference type="PANTHER" id="PTHR33048">
    <property type="entry name" value="PTH11-LIKE INTEGRAL MEMBRANE PROTEIN (AFU_ORTHOLOGUE AFUA_5G11245)"/>
    <property type="match status" value="1"/>
</dbReference>
<dbReference type="PANTHER" id="PTHR33048:SF155">
    <property type="entry name" value="INTEGRAL MEMBRANE PROTEIN"/>
    <property type="match status" value="1"/>
</dbReference>
<accession>A0A146F9T6</accession>
<evidence type="ECO:0000256" key="5">
    <source>
        <dbReference type="ARBA" id="ARBA00038359"/>
    </source>
</evidence>
<dbReference type="VEuPathDB" id="FungiDB:ASPFODRAFT_125156"/>
<reference evidence="10" key="2">
    <citation type="submission" date="2016-02" db="EMBL/GenBank/DDBJ databases">
        <title>Genome sequencing of Aspergillus luchuensis NBRC 4314.</title>
        <authorList>
            <person name="Yamada O."/>
        </authorList>
    </citation>
    <scope>NUCLEOTIDE SEQUENCE [LARGE SCALE GENOMIC DNA]</scope>
    <source>
        <strain evidence="10">RIB 2604</strain>
    </source>
</reference>
<organism evidence="9 10">
    <name type="scientific">Aspergillus kawachii</name>
    <name type="common">White koji mold</name>
    <name type="synonym">Aspergillus awamori var. kawachi</name>
    <dbReference type="NCBI Taxonomy" id="1069201"/>
    <lineage>
        <taxon>Eukaryota</taxon>
        <taxon>Fungi</taxon>
        <taxon>Dikarya</taxon>
        <taxon>Ascomycota</taxon>
        <taxon>Pezizomycotina</taxon>
        <taxon>Eurotiomycetes</taxon>
        <taxon>Eurotiomycetidae</taxon>
        <taxon>Eurotiales</taxon>
        <taxon>Aspergillaceae</taxon>
        <taxon>Aspergillus</taxon>
        <taxon>Aspergillus subgen. Circumdati</taxon>
    </lineage>
</organism>
<gene>
    <name evidence="9" type="ORF">RIB2604_01503860</name>
</gene>
<reference evidence="9 10" key="1">
    <citation type="journal article" date="2016" name="DNA Res.">
        <title>Genome sequence of Aspergillus luchuensis NBRC 4314.</title>
        <authorList>
            <person name="Yamada O."/>
            <person name="Machida M."/>
            <person name="Hosoyama A."/>
            <person name="Goto M."/>
            <person name="Takahashi T."/>
            <person name="Futagami T."/>
            <person name="Yamagata Y."/>
            <person name="Takeuchi M."/>
            <person name="Kobayashi T."/>
            <person name="Koike H."/>
            <person name="Abe K."/>
            <person name="Asai K."/>
            <person name="Arita M."/>
            <person name="Fujita N."/>
            <person name="Fukuda K."/>
            <person name="Higa K."/>
            <person name="Horikawa H."/>
            <person name="Ishikawa T."/>
            <person name="Jinno K."/>
            <person name="Kato Y."/>
            <person name="Kirimura K."/>
            <person name="Mizutani O."/>
            <person name="Nakasone K."/>
            <person name="Sano M."/>
            <person name="Shiraishi Y."/>
            <person name="Tsukahara M."/>
            <person name="Gomi K."/>
        </authorList>
    </citation>
    <scope>NUCLEOTIDE SEQUENCE [LARGE SCALE GENOMIC DNA]</scope>
    <source>
        <strain evidence="9 10">RIB 2604</strain>
    </source>
</reference>
<evidence type="ECO:0000259" key="8">
    <source>
        <dbReference type="Pfam" id="PF20684"/>
    </source>
</evidence>
<evidence type="ECO:0000256" key="4">
    <source>
        <dbReference type="ARBA" id="ARBA00023136"/>
    </source>
</evidence>
<proteinExistence type="inferred from homology"/>
<feature type="transmembrane region" description="Helical" evidence="7">
    <location>
        <begin position="261"/>
        <end position="279"/>
    </location>
</feature>
<feature type="transmembrane region" description="Helical" evidence="7">
    <location>
        <begin position="142"/>
        <end position="168"/>
    </location>
</feature>
<evidence type="ECO:0000256" key="3">
    <source>
        <dbReference type="ARBA" id="ARBA00022989"/>
    </source>
</evidence>
<feature type="transmembrane region" description="Helical" evidence="7">
    <location>
        <begin position="102"/>
        <end position="122"/>
    </location>
</feature>
<dbReference type="GO" id="GO:0016020">
    <property type="term" value="C:membrane"/>
    <property type="evidence" value="ECO:0007669"/>
    <property type="project" value="UniProtKB-SubCell"/>
</dbReference>
<feature type="transmembrane region" description="Helical" evidence="7">
    <location>
        <begin position="72"/>
        <end position="90"/>
    </location>
</feature>
<feature type="region of interest" description="Disordered" evidence="6">
    <location>
        <begin position="403"/>
        <end position="423"/>
    </location>
</feature>
<evidence type="ECO:0000256" key="7">
    <source>
        <dbReference type="SAM" id="Phobius"/>
    </source>
</evidence>
<evidence type="ECO:0000313" key="9">
    <source>
        <dbReference type="EMBL" id="GAT22353.1"/>
    </source>
</evidence>
<feature type="transmembrane region" description="Helical" evidence="7">
    <location>
        <begin position="180"/>
        <end position="202"/>
    </location>
</feature>
<feature type="domain" description="Rhodopsin" evidence="8">
    <location>
        <begin position="86"/>
        <end position="325"/>
    </location>
</feature>
<comment type="caution">
    <text evidence="9">The sequence shown here is derived from an EMBL/GenBank/DDBJ whole genome shotgun (WGS) entry which is preliminary data.</text>
</comment>
<evidence type="ECO:0000256" key="2">
    <source>
        <dbReference type="ARBA" id="ARBA00022692"/>
    </source>
</evidence>
<feature type="compositionally biased region" description="Basic and acidic residues" evidence="6">
    <location>
        <begin position="370"/>
        <end position="379"/>
    </location>
</feature>
<sequence length="423" mass="46168">MDPISQPCTNLSSRQSSGLRRLRKYNSPGAEILWEAMVASVLPKNDLYRRGPLPFVMGSSITNPSGLALERGMWAAVAIATFILILRIIAKIKIRNFRIDDVLMIIAWALTLASTVILTLSVQNGFGTNLTKLPFHNTSKVLKYISFEVLLVTLSTGIARSSFVLYLLAILGGKKKYCVALWIVMLLQLSANIVSAVLPLSICRNARVLWDPTVKTTCGSSVAVVNFSYFSSTVNSATDLFLAVFPTIIFWNLNLKLRIKVSLIILLSLGIVAMVASIIKTTKLKEVPSITNLGAGGAVELIRWGFSENLIIIITSSVPCIRPLLISSVRKLSSAARSRSYELSGPLSGQKGTAKNGTFQSHAQEQPSTDNRDDCDSIEQILKDSYHSGSMVESGRGIKKQVEISVVSNQKGSRWGSDRTSRS</sequence>
<dbReference type="Pfam" id="PF20684">
    <property type="entry name" value="Fung_rhodopsin"/>
    <property type="match status" value="1"/>
</dbReference>
<dbReference type="InterPro" id="IPR052337">
    <property type="entry name" value="SAT4-like"/>
</dbReference>
<evidence type="ECO:0000256" key="6">
    <source>
        <dbReference type="SAM" id="MobiDB-lite"/>
    </source>
</evidence>
<keyword evidence="4 7" id="KW-0472">Membrane</keyword>
<dbReference type="InterPro" id="IPR049326">
    <property type="entry name" value="Rhodopsin_dom_fungi"/>
</dbReference>
<dbReference type="AlphaFoldDB" id="A0A146F9T6"/>
<feature type="transmembrane region" description="Helical" evidence="7">
    <location>
        <begin position="236"/>
        <end position="254"/>
    </location>
</feature>
<comment type="subcellular location">
    <subcellularLocation>
        <location evidence="1">Membrane</location>
        <topology evidence="1">Multi-pass membrane protein</topology>
    </subcellularLocation>
</comment>
<evidence type="ECO:0000256" key="1">
    <source>
        <dbReference type="ARBA" id="ARBA00004141"/>
    </source>
</evidence>